<keyword evidence="3" id="KW-0378">Hydrolase</keyword>
<reference evidence="3" key="2">
    <citation type="submission" date="2023-05" db="EMBL/GenBank/DDBJ databases">
        <authorList>
            <consortium name="Lawrence Berkeley National Laboratory"/>
            <person name="Steindorff A."/>
            <person name="Hensen N."/>
            <person name="Bonometti L."/>
            <person name="Westerberg I."/>
            <person name="Brannstrom I.O."/>
            <person name="Guillou S."/>
            <person name="Cros-Aarteil S."/>
            <person name="Calhoun S."/>
            <person name="Haridas S."/>
            <person name="Kuo A."/>
            <person name="Mondo S."/>
            <person name="Pangilinan J."/>
            <person name="Riley R."/>
            <person name="Labutti K."/>
            <person name="Andreopoulos B."/>
            <person name="Lipzen A."/>
            <person name="Chen C."/>
            <person name="Yanf M."/>
            <person name="Daum C."/>
            <person name="Ng V."/>
            <person name="Clum A."/>
            <person name="Ohm R."/>
            <person name="Martin F."/>
            <person name="Silar P."/>
            <person name="Natvig D."/>
            <person name="Lalanne C."/>
            <person name="Gautier V."/>
            <person name="Ament-Velasquez S.L."/>
            <person name="Kruys A."/>
            <person name="Hutchinson M.I."/>
            <person name="Powell A.J."/>
            <person name="Barry K."/>
            <person name="Miller A.N."/>
            <person name="Grigoriev I.V."/>
            <person name="Debuchy R."/>
            <person name="Gladieux P."/>
            <person name="Thoren M.H."/>
            <person name="Johannesson H."/>
        </authorList>
    </citation>
    <scope>NUCLEOTIDE SEQUENCE</scope>
    <source>
        <strain evidence="3">CBS 141.50</strain>
    </source>
</reference>
<dbReference type="Proteomes" id="UP001302676">
    <property type="component" value="Unassembled WGS sequence"/>
</dbReference>
<dbReference type="PANTHER" id="PTHR36183:SF3">
    <property type="entry name" value="BETA-GLUCURONIDASE C-TERMINAL DOMAIN-CONTAINING PROTEIN"/>
    <property type="match status" value="1"/>
</dbReference>
<name>A0AAN6UYR2_9PEZI</name>
<proteinExistence type="predicted"/>
<dbReference type="RefSeq" id="XP_062634735.1">
    <property type="nucleotide sequence ID" value="XM_062784495.1"/>
</dbReference>
<evidence type="ECO:0000256" key="1">
    <source>
        <dbReference type="SAM" id="SignalP"/>
    </source>
</evidence>
<gene>
    <name evidence="3" type="ORF">C8A04DRAFT_39198</name>
</gene>
<organism evidence="3 4">
    <name type="scientific">Dichotomopilus funicola</name>
    <dbReference type="NCBI Taxonomy" id="1934379"/>
    <lineage>
        <taxon>Eukaryota</taxon>
        <taxon>Fungi</taxon>
        <taxon>Dikarya</taxon>
        <taxon>Ascomycota</taxon>
        <taxon>Pezizomycotina</taxon>
        <taxon>Sordariomycetes</taxon>
        <taxon>Sordariomycetidae</taxon>
        <taxon>Sordariales</taxon>
        <taxon>Chaetomiaceae</taxon>
        <taxon>Dichotomopilus</taxon>
    </lineage>
</organism>
<dbReference type="InterPro" id="IPR017853">
    <property type="entry name" value="GH"/>
</dbReference>
<dbReference type="GeneID" id="87821108"/>
<feature type="domain" description="Beta-glucuronidase C-terminal" evidence="2">
    <location>
        <begin position="396"/>
        <end position="497"/>
    </location>
</feature>
<keyword evidence="1" id="KW-0732">Signal</keyword>
<dbReference type="InterPro" id="IPR031728">
    <property type="entry name" value="GlcAase_C"/>
</dbReference>
<feature type="signal peptide" evidence="1">
    <location>
        <begin position="1"/>
        <end position="22"/>
    </location>
</feature>
<accession>A0AAN6UYR2</accession>
<evidence type="ECO:0000313" key="3">
    <source>
        <dbReference type="EMBL" id="KAK4141364.1"/>
    </source>
</evidence>
<evidence type="ECO:0000313" key="4">
    <source>
        <dbReference type="Proteomes" id="UP001302676"/>
    </source>
</evidence>
<dbReference type="AlphaFoldDB" id="A0AAN6UYR2"/>
<evidence type="ECO:0000259" key="2">
    <source>
        <dbReference type="Pfam" id="PF16862"/>
    </source>
</evidence>
<dbReference type="EMBL" id="MU853613">
    <property type="protein sequence ID" value="KAK4141364.1"/>
    <property type="molecule type" value="Genomic_DNA"/>
</dbReference>
<dbReference type="InterPro" id="IPR052974">
    <property type="entry name" value="GH79_Enzymes"/>
</dbReference>
<dbReference type="GO" id="GO:0016787">
    <property type="term" value="F:hydrolase activity"/>
    <property type="evidence" value="ECO:0007669"/>
    <property type="project" value="UniProtKB-KW"/>
</dbReference>
<sequence>MAKITTPHLALLCAALAPTIHAAVTFAIPSKSGDGDLSYASLDPAPIGISFEFFAFPAYFTNVTATHQCLSNWKDLTGVWPPIRIGGTTQDRASFDAASSDYVTYSVASPADAPMTLTFGPRFMTLAGEYEGSVVVGLNRGKNDIENTIAAAKVAVDEVTNLLAIELGNEPEYYPKDGQPIAQGAWDPFTDATSQIDWSTRVSSAIGRDNIIQAGNWNQAPPDWGAAQLIAQQTPESEKAIRHYAHHNYPGGDVQKLQTHSQTASNIRSMFADDTAAVQKQTGKEYVLGETNSVSGGGAANVSPTFGAALWTLDYALRAASSPTRIARIYFHHGTVGNCQYCFWGRYSMGAPYYGATAAVAFTSGATTLAALDPEGGSNYGGYVVFDGGDGAEGDEGGKPVRVLLLNSDYYTGSGERGVQEFVLTGLDGGEVGGTVKAKRLTGASSLARVDRGDKVSFGGQTFTDGTCVVSGEEVWEETAVVDGRATFEVKAAEVLVVYL</sequence>
<protein>
    <submittedName>
        <fullName evidence="3">Glycoside hydrolase</fullName>
    </submittedName>
</protein>
<dbReference type="SUPFAM" id="SSF51445">
    <property type="entry name" value="(Trans)glycosidases"/>
    <property type="match status" value="1"/>
</dbReference>
<reference evidence="3" key="1">
    <citation type="journal article" date="2023" name="Mol. Phylogenet. Evol.">
        <title>Genome-scale phylogeny and comparative genomics of the fungal order Sordariales.</title>
        <authorList>
            <person name="Hensen N."/>
            <person name="Bonometti L."/>
            <person name="Westerberg I."/>
            <person name="Brannstrom I.O."/>
            <person name="Guillou S."/>
            <person name="Cros-Aarteil S."/>
            <person name="Calhoun S."/>
            <person name="Haridas S."/>
            <person name="Kuo A."/>
            <person name="Mondo S."/>
            <person name="Pangilinan J."/>
            <person name="Riley R."/>
            <person name="LaButti K."/>
            <person name="Andreopoulos B."/>
            <person name="Lipzen A."/>
            <person name="Chen C."/>
            <person name="Yan M."/>
            <person name="Daum C."/>
            <person name="Ng V."/>
            <person name="Clum A."/>
            <person name="Steindorff A."/>
            <person name="Ohm R.A."/>
            <person name="Martin F."/>
            <person name="Silar P."/>
            <person name="Natvig D.O."/>
            <person name="Lalanne C."/>
            <person name="Gautier V."/>
            <person name="Ament-Velasquez S.L."/>
            <person name="Kruys A."/>
            <person name="Hutchinson M.I."/>
            <person name="Powell A.J."/>
            <person name="Barry K."/>
            <person name="Miller A.N."/>
            <person name="Grigoriev I.V."/>
            <person name="Debuchy R."/>
            <person name="Gladieux P."/>
            <person name="Hiltunen Thoren M."/>
            <person name="Johannesson H."/>
        </authorList>
    </citation>
    <scope>NUCLEOTIDE SEQUENCE</scope>
    <source>
        <strain evidence="3">CBS 141.50</strain>
    </source>
</reference>
<keyword evidence="4" id="KW-1185">Reference proteome</keyword>
<comment type="caution">
    <text evidence="3">The sequence shown here is derived from an EMBL/GenBank/DDBJ whole genome shotgun (WGS) entry which is preliminary data.</text>
</comment>
<dbReference type="PANTHER" id="PTHR36183">
    <property type="entry name" value="BETA-GLUCURONIDASE"/>
    <property type="match status" value="1"/>
</dbReference>
<dbReference type="Gene3D" id="3.20.20.80">
    <property type="entry name" value="Glycosidases"/>
    <property type="match status" value="1"/>
</dbReference>
<feature type="chain" id="PRO_5042869532" evidence="1">
    <location>
        <begin position="23"/>
        <end position="500"/>
    </location>
</feature>
<dbReference type="Pfam" id="PF16862">
    <property type="entry name" value="Glyco_hydro_79C"/>
    <property type="match status" value="1"/>
</dbReference>